<keyword evidence="6" id="KW-0408">Iron</keyword>
<comment type="cofactor">
    <cofactor evidence="1">
        <name>heme b</name>
        <dbReference type="ChEBI" id="CHEBI:60344"/>
    </cofactor>
</comment>
<dbReference type="SUPFAM" id="SSF47571">
    <property type="entry name" value="Cloroperoxidase"/>
    <property type="match status" value="1"/>
</dbReference>
<dbReference type="GO" id="GO:0046872">
    <property type="term" value="F:metal ion binding"/>
    <property type="evidence" value="ECO:0007669"/>
    <property type="project" value="UniProtKB-KW"/>
</dbReference>
<evidence type="ECO:0000256" key="4">
    <source>
        <dbReference type="ARBA" id="ARBA00022723"/>
    </source>
</evidence>
<comment type="similarity">
    <text evidence="7">Belongs to the chloroperoxidase family.</text>
</comment>
<evidence type="ECO:0000256" key="8">
    <source>
        <dbReference type="SAM" id="SignalP"/>
    </source>
</evidence>
<keyword evidence="11" id="KW-1185">Reference proteome</keyword>
<feature type="chain" id="PRO_5025624633" evidence="8">
    <location>
        <begin position="17"/>
        <end position="418"/>
    </location>
</feature>
<keyword evidence="8" id="KW-0732">Signal</keyword>
<feature type="signal peptide" evidence="8">
    <location>
        <begin position="1"/>
        <end position="16"/>
    </location>
</feature>
<evidence type="ECO:0000256" key="7">
    <source>
        <dbReference type="ARBA" id="ARBA00025795"/>
    </source>
</evidence>
<evidence type="ECO:0000256" key="6">
    <source>
        <dbReference type="ARBA" id="ARBA00023004"/>
    </source>
</evidence>
<proteinExistence type="inferred from homology"/>
<keyword evidence="5" id="KW-0560">Oxidoreductase</keyword>
<feature type="domain" description="Heme haloperoxidase family profile" evidence="9">
    <location>
        <begin position="89"/>
        <end position="325"/>
    </location>
</feature>
<protein>
    <submittedName>
        <fullName evidence="10">Cloroperoxidase</fullName>
    </submittedName>
</protein>
<evidence type="ECO:0000313" key="10">
    <source>
        <dbReference type="EMBL" id="KAF2231593.1"/>
    </source>
</evidence>
<keyword evidence="2 10" id="KW-0575">Peroxidase</keyword>
<evidence type="ECO:0000256" key="3">
    <source>
        <dbReference type="ARBA" id="ARBA00022617"/>
    </source>
</evidence>
<keyword evidence="3" id="KW-0349">Heme</keyword>
<dbReference type="InterPro" id="IPR000028">
    <property type="entry name" value="Chloroperoxidase"/>
</dbReference>
<dbReference type="PANTHER" id="PTHR33577:SF15">
    <property type="entry name" value="HEME HALOPEROXIDASE FAMILY PROFILE DOMAIN-CONTAINING PROTEIN"/>
    <property type="match status" value="1"/>
</dbReference>
<name>A0A6A6H1Y8_VIRVR</name>
<accession>A0A6A6H1Y8</accession>
<dbReference type="AlphaFoldDB" id="A0A6A6H1Y8"/>
<dbReference type="OrthoDB" id="407298at2759"/>
<dbReference type="Proteomes" id="UP000800092">
    <property type="component" value="Unassembled WGS sequence"/>
</dbReference>
<dbReference type="Gene3D" id="1.10.489.10">
    <property type="entry name" value="Chloroperoxidase-like"/>
    <property type="match status" value="1"/>
</dbReference>
<dbReference type="GO" id="GO:0004601">
    <property type="term" value="F:peroxidase activity"/>
    <property type="evidence" value="ECO:0007669"/>
    <property type="project" value="UniProtKB-KW"/>
</dbReference>
<dbReference type="InterPro" id="IPR036851">
    <property type="entry name" value="Chloroperoxidase-like_sf"/>
</dbReference>
<evidence type="ECO:0000256" key="1">
    <source>
        <dbReference type="ARBA" id="ARBA00001970"/>
    </source>
</evidence>
<reference evidence="10" key="1">
    <citation type="journal article" date="2020" name="Stud. Mycol.">
        <title>101 Dothideomycetes genomes: a test case for predicting lifestyles and emergence of pathogens.</title>
        <authorList>
            <person name="Haridas S."/>
            <person name="Albert R."/>
            <person name="Binder M."/>
            <person name="Bloem J."/>
            <person name="Labutti K."/>
            <person name="Salamov A."/>
            <person name="Andreopoulos B."/>
            <person name="Baker S."/>
            <person name="Barry K."/>
            <person name="Bills G."/>
            <person name="Bluhm B."/>
            <person name="Cannon C."/>
            <person name="Castanera R."/>
            <person name="Culley D."/>
            <person name="Daum C."/>
            <person name="Ezra D."/>
            <person name="Gonzalez J."/>
            <person name="Henrissat B."/>
            <person name="Kuo A."/>
            <person name="Liang C."/>
            <person name="Lipzen A."/>
            <person name="Lutzoni F."/>
            <person name="Magnuson J."/>
            <person name="Mondo S."/>
            <person name="Nolan M."/>
            <person name="Ohm R."/>
            <person name="Pangilinan J."/>
            <person name="Park H.-J."/>
            <person name="Ramirez L."/>
            <person name="Alfaro M."/>
            <person name="Sun H."/>
            <person name="Tritt A."/>
            <person name="Yoshinaga Y."/>
            <person name="Zwiers L.-H."/>
            <person name="Turgeon B."/>
            <person name="Goodwin S."/>
            <person name="Spatafora J."/>
            <person name="Crous P."/>
            <person name="Grigoriev I."/>
        </authorList>
    </citation>
    <scope>NUCLEOTIDE SEQUENCE</scope>
    <source>
        <strain evidence="10">Tuck. ex Michener</strain>
    </source>
</reference>
<sequence>MKVVLTLVSFASLVTPFPWVANQPGLKNHHLLARQQSGGGQPGGPETCPFNTNHEGAAPITDTFPYNGAKGGVPGKGVGGYQVPAPGDDAHQFIAPTDEDIRGPCPGLNAAANHGFLSRDGITNYTEVVDAVQNVYNMGYDLANFLAVFSIYIADGDWTTTKLSIGCDATTRTSVSPTLTGSEPGLDGHNKFEADTSLTRDDYFLGDGDNFDFNGTLFGMMANTTNGVFDLDGLALFRFQRYQQSRRDNPQLFFGPLGLFTHGAASFVYELFPSGTEGYAPNLNNTATFFGAEQSPDGTWVHIPERIPDNWTSRATPYTLLDVATQIFEMYSMYPVGIGGSVNGTFVGIDFPPYVQGGNLTAAKPSDLACLLYQFVAGPIPSSLNGFVEPSVQALQAALTAIGGEAFTNLGCPIPVTK</sequence>
<evidence type="ECO:0000259" key="9">
    <source>
        <dbReference type="PROSITE" id="PS51405"/>
    </source>
</evidence>
<gene>
    <name evidence="10" type="ORF">EV356DRAFT_451726</name>
</gene>
<keyword evidence="4" id="KW-0479">Metal-binding</keyword>
<organism evidence="10 11">
    <name type="scientific">Viridothelium virens</name>
    <name type="common">Speckled blister lichen</name>
    <name type="synonym">Trypethelium virens</name>
    <dbReference type="NCBI Taxonomy" id="1048519"/>
    <lineage>
        <taxon>Eukaryota</taxon>
        <taxon>Fungi</taxon>
        <taxon>Dikarya</taxon>
        <taxon>Ascomycota</taxon>
        <taxon>Pezizomycotina</taxon>
        <taxon>Dothideomycetes</taxon>
        <taxon>Dothideomycetes incertae sedis</taxon>
        <taxon>Trypetheliales</taxon>
        <taxon>Trypetheliaceae</taxon>
        <taxon>Viridothelium</taxon>
    </lineage>
</organism>
<evidence type="ECO:0000313" key="11">
    <source>
        <dbReference type="Proteomes" id="UP000800092"/>
    </source>
</evidence>
<dbReference type="PROSITE" id="PS51405">
    <property type="entry name" value="HEME_HALOPEROXIDASE"/>
    <property type="match status" value="1"/>
</dbReference>
<dbReference type="Pfam" id="PF01328">
    <property type="entry name" value="Peroxidase_2"/>
    <property type="match status" value="1"/>
</dbReference>
<dbReference type="EMBL" id="ML991825">
    <property type="protein sequence ID" value="KAF2231593.1"/>
    <property type="molecule type" value="Genomic_DNA"/>
</dbReference>
<dbReference type="PANTHER" id="PTHR33577">
    <property type="entry name" value="STERIGMATOCYSTIN BIOSYNTHESIS PEROXIDASE STCC-RELATED"/>
    <property type="match status" value="1"/>
</dbReference>
<evidence type="ECO:0000256" key="5">
    <source>
        <dbReference type="ARBA" id="ARBA00023002"/>
    </source>
</evidence>
<evidence type="ECO:0000256" key="2">
    <source>
        <dbReference type="ARBA" id="ARBA00022559"/>
    </source>
</evidence>